<dbReference type="InterPro" id="IPR013216">
    <property type="entry name" value="Methyltransf_11"/>
</dbReference>
<dbReference type="RefSeq" id="WP_378080084.1">
    <property type="nucleotide sequence ID" value="NZ_JBHLZG010000012.1"/>
</dbReference>
<evidence type="ECO:0000259" key="1">
    <source>
        <dbReference type="Pfam" id="PF08241"/>
    </source>
</evidence>
<dbReference type="AlphaFoldDB" id="A0A8J3DAG9"/>
<dbReference type="NCBIfam" id="TIGR04345">
    <property type="entry name" value="ovoA_Cterm"/>
    <property type="match status" value="1"/>
</dbReference>
<feature type="domain" description="Methyltransferase type 11" evidence="1">
    <location>
        <begin position="73"/>
        <end position="193"/>
    </location>
</feature>
<comment type="caution">
    <text evidence="2">The sequence shown here is derived from an EMBL/GenBank/DDBJ whole genome shotgun (WGS) entry which is preliminary data.</text>
</comment>
<keyword evidence="3" id="KW-1185">Reference proteome</keyword>
<reference evidence="2" key="1">
    <citation type="journal article" date="2014" name="Int. J. Syst. Evol. Microbiol.">
        <title>Complete genome sequence of Corynebacterium casei LMG S-19264T (=DSM 44701T), isolated from a smear-ripened cheese.</title>
        <authorList>
            <consortium name="US DOE Joint Genome Institute (JGI-PGF)"/>
            <person name="Walter F."/>
            <person name="Albersmeier A."/>
            <person name="Kalinowski J."/>
            <person name="Ruckert C."/>
        </authorList>
    </citation>
    <scope>NUCLEOTIDE SEQUENCE</scope>
    <source>
        <strain evidence="2">KCTC 12870</strain>
    </source>
</reference>
<evidence type="ECO:0000313" key="3">
    <source>
        <dbReference type="Proteomes" id="UP000642829"/>
    </source>
</evidence>
<accession>A0A8J3DAG9</accession>
<protein>
    <recommendedName>
        <fullName evidence="1">Methyltransferase type 11 domain-containing protein</fullName>
    </recommendedName>
</protein>
<evidence type="ECO:0000313" key="2">
    <source>
        <dbReference type="EMBL" id="GHB97124.1"/>
    </source>
</evidence>
<dbReference type="PANTHER" id="PTHR45445:SF2">
    <property type="entry name" value="METHYLTRANSFERASE TYPE 11 DOMAIN-CONTAINING PROTEIN"/>
    <property type="match status" value="1"/>
</dbReference>
<sequence>MIRAWRGQIFTYADPMNVYETEPLLAQYLMLHYGAPEEVLPYAFGPKNALDFPRRCVEDLVARHEVPSGARALDVGCSVGRTSFELARVCEEVIGIDFSASFINAANTLREKAQLDYTRPHEGAVTLRSVAAAPENVDRTRIAFETGDAMDLRPDLGTFDVVLACNLICRLPEPMRFLSRLKELVKPGGQLIITTPFSWMEEYTPRENWLGGCEGKSDSFLGLKHALQPDFELQLEHDMPMLIKEHARKYQWTVVQGSRWLRRNT</sequence>
<proteinExistence type="predicted"/>
<dbReference type="GO" id="GO:0008757">
    <property type="term" value="F:S-adenosylmethionine-dependent methyltransferase activity"/>
    <property type="evidence" value="ECO:0007669"/>
    <property type="project" value="InterPro"/>
</dbReference>
<dbReference type="Proteomes" id="UP000642829">
    <property type="component" value="Unassembled WGS sequence"/>
</dbReference>
<dbReference type="Gene3D" id="3.40.50.150">
    <property type="entry name" value="Vaccinia Virus protein VP39"/>
    <property type="match status" value="1"/>
</dbReference>
<dbReference type="InterPro" id="IPR027625">
    <property type="entry name" value="OvoA_Cterm"/>
</dbReference>
<organism evidence="2 3">
    <name type="scientific">Cerasicoccus arenae</name>
    <dbReference type="NCBI Taxonomy" id="424488"/>
    <lineage>
        <taxon>Bacteria</taxon>
        <taxon>Pseudomonadati</taxon>
        <taxon>Verrucomicrobiota</taxon>
        <taxon>Opitutia</taxon>
        <taxon>Puniceicoccales</taxon>
        <taxon>Cerasicoccaceae</taxon>
        <taxon>Cerasicoccus</taxon>
    </lineage>
</organism>
<dbReference type="Pfam" id="PF08241">
    <property type="entry name" value="Methyltransf_11"/>
    <property type="match status" value="1"/>
</dbReference>
<dbReference type="EMBL" id="BMXG01000005">
    <property type="protein sequence ID" value="GHB97124.1"/>
    <property type="molecule type" value="Genomic_DNA"/>
</dbReference>
<name>A0A8J3DAG9_9BACT</name>
<dbReference type="PANTHER" id="PTHR45445">
    <property type="match status" value="1"/>
</dbReference>
<gene>
    <name evidence="2" type="ORF">GCM10007047_11400</name>
</gene>
<dbReference type="InterPro" id="IPR029063">
    <property type="entry name" value="SAM-dependent_MTases_sf"/>
</dbReference>
<dbReference type="CDD" id="cd02440">
    <property type="entry name" value="AdoMet_MTases"/>
    <property type="match status" value="1"/>
</dbReference>
<reference evidence="2" key="2">
    <citation type="submission" date="2020-09" db="EMBL/GenBank/DDBJ databases">
        <authorList>
            <person name="Sun Q."/>
            <person name="Kim S."/>
        </authorList>
    </citation>
    <scope>NUCLEOTIDE SEQUENCE</scope>
    <source>
        <strain evidence="2">KCTC 12870</strain>
    </source>
</reference>
<dbReference type="SUPFAM" id="SSF53335">
    <property type="entry name" value="S-adenosyl-L-methionine-dependent methyltransferases"/>
    <property type="match status" value="1"/>
</dbReference>